<dbReference type="Pfam" id="PF00271">
    <property type="entry name" value="Helicase_C"/>
    <property type="match status" value="1"/>
</dbReference>
<gene>
    <name evidence="4" type="ORF">ACA1_174840</name>
</gene>
<keyword evidence="5" id="KW-1185">Reference proteome</keyword>
<keyword evidence="4" id="KW-0547">Nucleotide-binding</keyword>
<dbReference type="GO" id="GO:0016787">
    <property type="term" value="F:hydrolase activity"/>
    <property type="evidence" value="ECO:0007669"/>
    <property type="project" value="UniProtKB-KW"/>
</dbReference>
<proteinExistence type="predicted"/>
<dbReference type="STRING" id="1257118.L8HHY2"/>
<dbReference type="PANTHER" id="PTHR10799">
    <property type="entry name" value="SNF2/RAD54 HELICASE FAMILY"/>
    <property type="match status" value="1"/>
</dbReference>
<evidence type="ECO:0000259" key="3">
    <source>
        <dbReference type="PROSITE" id="PS51194"/>
    </source>
</evidence>
<dbReference type="GO" id="GO:0004386">
    <property type="term" value="F:helicase activity"/>
    <property type="evidence" value="ECO:0007669"/>
    <property type="project" value="UniProtKB-KW"/>
</dbReference>
<evidence type="ECO:0000313" key="4">
    <source>
        <dbReference type="EMBL" id="ELR24822.1"/>
    </source>
</evidence>
<accession>L8HHY2</accession>
<evidence type="ECO:0000256" key="1">
    <source>
        <dbReference type="ARBA" id="ARBA00022801"/>
    </source>
</evidence>
<evidence type="ECO:0000256" key="2">
    <source>
        <dbReference type="SAM" id="MobiDB-lite"/>
    </source>
</evidence>
<dbReference type="RefSeq" id="XP_004356722.1">
    <property type="nucleotide sequence ID" value="XM_004356669.1"/>
</dbReference>
<keyword evidence="4" id="KW-0347">Helicase</keyword>
<dbReference type="KEGG" id="acan:ACA1_174840"/>
<keyword evidence="1" id="KW-0378">Hydrolase</keyword>
<dbReference type="InterPro" id="IPR049730">
    <property type="entry name" value="SNF2/RAD54-like_C"/>
</dbReference>
<dbReference type="OrthoDB" id="448448at2759"/>
<dbReference type="InterPro" id="IPR027417">
    <property type="entry name" value="P-loop_NTPase"/>
</dbReference>
<dbReference type="Gene3D" id="3.40.50.300">
    <property type="entry name" value="P-loop containing nucleotide triphosphate hydrolases"/>
    <property type="match status" value="1"/>
</dbReference>
<feature type="region of interest" description="Disordered" evidence="2">
    <location>
        <begin position="1"/>
        <end position="21"/>
    </location>
</feature>
<dbReference type="GeneID" id="14925851"/>
<dbReference type="VEuPathDB" id="AmoebaDB:ACA1_174840"/>
<name>L8HHY2_ACACF</name>
<feature type="compositionally biased region" description="Basic and acidic residues" evidence="2">
    <location>
        <begin position="1"/>
        <end position="17"/>
    </location>
</feature>
<dbReference type="SUPFAM" id="SSF52540">
    <property type="entry name" value="P-loop containing nucleoside triphosphate hydrolases"/>
    <property type="match status" value="1"/>
</dbReference>
<dbReference type="InterPro" id="IPR001650">
    <property type="entry name" value="Helicase_C-like"/>
</dbReference>
<organism evidence="4 5">
    <name type="scientific">Acanthamoeba castellanii (strain ATCC 30010 / Neff)</name>
    <dbReference type="NCBI Taxonomy" id="1257118"/>
    <lineage>
        <taxon>Eukaryota</taxon>
        <taxon>Amoebozoa</taxon>
        <taxon>Discosea</taxon>
        <taxon>Longamoebia</taxon>
        <taxon>Centramoebida</taxon>
        <taxon>Acanthamoebidae</taxon>
        <taxon>Acanthamoeba</taxon>
    </lineage>
</organism>
<keyword evidence="4" id="KW-0067">ATP-binding</keyword>
<dbReference type="PROSITE" id="PS51194">
    <property type="entry name" value="HELICASE_CTER"/>
    <property type="match status" value="1"/>
</dbReference>
<dbReference type="CDD" id="cd18793">
    <property type="entry name" value="SF2_C_SNF"/>
    <property type="match status" value="1"/>
</dbReference>
<protein>
    <submittedName>
        <fullName evidence="4">Helicase conserved Cterminal domain containing protein</fullName>
    </submittedName>
</protein>
<evidence type="ECO:0000313" key="5">
    <source>
        <dbReference type="Proteomes" id="UP000011083"/>
    </source>
</evidence>
<dbReference type="Proteomes" id="UP000011083">
    <property type="component" value="Unassembled WGS sequence"/>
</dbReference>
<dbReference type="EMBL" id="KB007811">
    <property type="protein sequence ID" value="ELR24822.1"/>
    <property type="molecule type" value="Genomic_DNA"/>
</dbReference>
<reference evidence="4 5" key="1">
    <citation type="journal article" date="2013" name="Genome Biol.">
        <title>Genome of Acanthamoeba castellanii highlights extensive lateral gene transfer and early evolution of tyrosine kinase signaling.</title>
        <authorList>
            <person name="Clarke M."/>
            <person name="Lohan A.J."/>
            <person name="Liu B."/>
            <person name="Lagkouvardos I."/>
            <person name="Roy S."/>
            <person name="Zafar N."/>
            <person name="Bertelli C."/>
            <person name="Schilde C."/>
            <person name="Kianianmomeni A."/>
            <person name="Burglin T.R."/>
            <person name="Frech C."/>
            <person name="Turcotte B."/>
            <person name="Kopec K.O."/>
            <person name="Synnott J.M."/>
            <person name="Choo C."/>
            <person name="Paponov I."/>
            <person name="Finkler A."/>
            <person name="Soon Heng Tan C."/>
            <person name="Hutchins A.P."/>
            <person name="Weinmeier T."/>
            <person name="Rattei T."/>
            <person name="Chu J.S."/>
            <person name="Gimenez G."/>
            <person name="Irimia M."/>
            <person name="Rigden D.J."/>
            <person name="Fitzpatrick D.A."/>
            <person name="Lorenzo-Morales J."/>
            <person name="Bateman A."/>
            <person name="Chiu C.H."/>
            <person name="Tang P."/>
            <person name="Hegemann P."/>
            <person name="Fromm H."/>
            <person name="Raoult D."/>
            <person name="Greub G."/>
            <person name="Miranda-Saavedra D."/>
            <person name="Chen N."/>
            <person name="Nash P."/>
            <person name="Ginger M.L."/>
            <person name="Horn M."/>
            <person name="Schaap P."/>
            <person name="Caler L."/>
            <person name="Loftus B."/>
        </authorList>
    </citation>
    <scope>NUCLEOTIDE SEQUENCE [LARGE SCALE GENOMIC DNA]</scope>
    <source>
        <strain evidence="4 5">Neff</strain>
    </source>
</reference>
<dbReference type="SMART" id="SM00490">
    <property type="entry name" value="HELICc"/>
    <property type="match status" value="1"/>
</dbReference>
<sequence length="293" mass="31571">MEESRAAADVTEQRAEPDVAGEVTGGRTLREVTVLVGMSAEQCALYRRLISAYLHATANNAPRNPSEGLNILMRLRMACNHPSSHARSHSDDSDPVARSGKLWALDRLLDRLRRRGASRVVIAVQMRRMLGVLEEWLAWGGVATLRLDGGTPLAERAAAIEAFQKGGPGFLAFLLSARAGGIGMDLSAADALVIVDPDWNLGLERLLVDRVGGQIRPVTVVRLIAAGTVEEKLVQMRSVFENPGEGLFSMTGSDDKVAAIVVHRANDFLNSAWPCPVTNADVARALESAFPTD</sequence>
<feature type="domain" description="Helicase C-terminal" evidence="3">
    <location>
        <begin position="104"/>
        <end position="258"/>
    </location>
</feature>
<dbReference type="AlphaFoldDB" id="L8HHY2"/>